<evidence type="ECO:0000256" key="4">
    <source>
        <dbReference type="ARBA" id="ARBA00022801"/>
    </source>
</evidence>
<dbReference type="GO" id="GO:0042078">
    <property type="term" value="P:germ-line stem cell division"/>
    <property type="evidence" value="ECO:0007669"/>
    <property type="project" value="TreeGrafter"/>
</dbReference>
<keyword evidence="5" id="KW-0347">Helicase</keyword>
<dbReference type="GO" id="GO:0003724">
    <property type="term" value="F:RNA helicase activity"/>
    <property type="evidence" value="ECO:0007669"/>
    <property type="project" value="UniProtKB-EC"/>
</dbReference>
<evidence type="ECO:0000313" key="10">
    <source>
        <dbReference type="Proteomes" id="UP001208570"/>
    </source>
</evidence>
<evidence type="ECO:0000256" key="7">
    <source>
        <dbReference type="ARBA" id="ARBA00047984"/>
    </source>
</evidence>
<dbReference type="Proteomes" id="UP001208570">
    <property type="component" value="Unassembled WGS sequence"/>
</dbReference>
<evidence type="ECO:0000256" key="1">
    <source>
        <dbReference type="ARBA" id="ARBA00012552"/>
    </source>
</evidence>
<sequence length="546" mass="62498">MVFTRRYSSMCTDDIIGMYDHDINDATCVIHYDVPQKKWVLGKRLWCMRRNWKSPLEKEQIGVDDAKQCLSYFYMTESNDDVASPIIKLLERSQSDIPQVLCQMAVKYEEEIADVPISPNSSGRMCQLRHRIVQSLDYPGQNPCYIKVPTEGQVKTKQQKVPQVNKLYAFEDTQHVFNRILILEMTRSGHSKIKINVKMASDIGNQELFGNIVLSFGCTLWLDPLVSRTKLKHLDLVVEEYSARGLLLESDQAEPNPEVSVKNLFMFCISSVMFIHHLYSINNLLVKTRSQELPTSADQDYVEVLVQAVDTPDLFYVQLKEDKQRIEQLEVDITDFVKHNQLQCPNKIRPSTLVLARFPGSNMWNRGKVSAVLSDEEYDVFFVDYGDTEVIKRADVLPMPTCFQTIPFYSIECCLVGVEAIGDGWSDDAGNLLYDITRQCVNGAEAKVLMAKVMSRASAHYSGKFVYGLELLDTTQSYCSNISHELVRHKSAKFSLLQIEELFPQLLLLPPESAETKVIQCCIDIIKSQTCLEPNMSFMRIERFMF</sequence>
<dbReference type="PANTHER" id="PTHR22655:SF2">
    <property type="entry name" value="ATP-DEPENDENT RNA HELICASE TDRD12-RELATED"/>
    <property type="match status" value="1"/>
</dbReference>
<organism evidence="9 10">
    <name type="scientific">Paralvinella palmiformis</name>
    <dbReference type="NCBI Taxonomy" id="53620"/>
    <lineage>
        <taxon>Eukaryota</taxon>
        <taxon>Metazoa</taxon>
        <taxon>Spiralia</taxon>
        <taxon>Lophotrochozoa</taxon>
        <taxon>Annelida</taxon>
        <taxon>Polychaeta</taxon>
        <taxon>Sedentaria</taxon>
        <taxon>Canalipalpata</taxon>
        <taxon>Terebellida</taxon>
        <taxon>Terebelliformia</taxon>
        <taxon>Alvinellidae</taxon>
        <taxon>Paralvinella</taxon>
    </lineage>
</organism>
<reference evidence="9" key="1">
    <citation type="journal article" date="2023" name="Mol. Biol. Evol.">
        <title>Third-Generation Sequencing Reveals the Adaptive Role of the Epigenome in Three Deep-Sea Polychaetes.</title>
        <authorList>
            <person name="Perez M."/>
            <person name="Aroh O."/>
            <person name="Sun Y."/>
            <person name="Lan Y."/>
            <person name="Juniper S.K."/>
            <person name="Young C.R."/>
            <person name="Angers B."/>
            <person name="Qian P.Y."/>
        </authorList>
    </citation>
    <scope>NUCLEOTIDE SEQUENCE</scope>
    <source>
        <strain evidence="9">P08H-3</strain>
    </source>
</reference>
<evidence type="ECO:0000256" key="6">
    <source>
        <dbReference type="ARBA" id="ARBA00022840"/>
    </source>
</evidence>
<dbReference type="SUPFAM" id="SSF63748">
    <property type="entry name" value="Tudor/PWWP/MBT"/>
    <property type="match status" value="1"/>
</dbReference>
<evidence type="ECO:0000313" key="9">
    <source>
        <dbReference type="EMBL" id="KAK2164354.1"/>
    </source>
</evidence>
<comment type="catalytic activity">
    <reaction evidence="7">
        <text>ATP + H2O = ADP + phosphate + H(+)</text>
        <dbReference type="Rhea" id="RHEA:13065"/>
        <dbReference type="ChEBI" id="CHEBI:15377"/>
        <dbReference type="ChEBI" id="CHEBI:15378"/>
        <dbReference type="ChEBI" id="CHEBI:30616"/>
        <dbReference type="ChEBI" id="CHEBI:43474"/>
        <dbReference type="ChEBI" id="CHEBI:456216"/>
        <dbReference type="EC" id="3.6.4.13"/>
    </reaction>
</comment>
<evidence type="ECO:0000256" key="2">
    <source>
        <dbReference type="ARBA" id="ARBA00022737"/>
    </source>
</evidence>
<dbReference type="SMART" id="SM00333">
    <property type="entry name" value="TUDOR"/>
    <property type="match status" value="1"/>
</dbReference>
<dbReference type="EMBL" id="JAODUP010000065">
    <property type="protein sequence ID" value="KAK2164354.1"/>
    <property type="molecule type" value="Genomic_DNA"/>
</dbReference>
<accession>A0AAD9K3Z0</accession>
<dbReference type="GO" id="GO:0005524">
    <property type="term" value="F:ATP binding"/>
    <property type="evidence" value="ECO:0007669"/>
    <property type="project" value="UniProtKB-KW"/>
</dbReference>
<evidence type="ECO:0000256" key="3">
    <source>
        <dbReference type="ARBA" id="ARBA00022741"/>
    </source>
</evidence>
<dbReference type="AlphaFoldDB" id="A0AAD9K3Z0"/>
<keyword evidence="4" id="KW-0378">Hydrolase</keyword>
<dbReference type="PROSITE" id="PS50304">
    <property type="entry name" value="TUDOR"/>
    <property type="match status" value="1"/>
</dbReference>
<feature type="domain" description="Tudor" evidence="8">
    <location>
        <begin position="347"/>
        <end position="406"/>
    </location>
</feature>
<dbReference type="Gene3D" id="2.40.50.90">
    <property type="match status" value="1"/>
</dbReference>
<keyword evidence="10" id="KW-1185">Reference proteome</keyword>
<dbReference type="Gene3D" id="2.30.30.140">
    <property type="match status" value="1"/>
</dbReference>
<keyword evidence="6" id="KW-0067">ATP-binding</keyword>
<comment type="caution">
    <text evidence="9">The sequence shown here is derived from an EMBL/GenBank/DDBJ whole genome shotgun (WGS) entry which is preliminary data.</text>
</comment>
<name>A0AAD9K3Z0_9ANNE</name>
<dbReference type="InterPro" id="IPR035437">
    <property type="entry name" value="SNase_OB-fold_sf"/>
</dbReference>
<keyword evidence="3" id="KW-0547">Nucleotide-binding</keyword>
<dbReference type="PANTHER" id="PTHR22655">
    <property type="entry name" value="ATP-DEPENDENT RNA HELICASE TDRD12-RELATED"/>
    <property type="match status" value="1"/>
</dbReference>
<keyword evidence="2" id="KW-0677">Repeat</keyword>
<dbReference type="Pfam" id="PF00567">
    <property type="entry name" value="TUDOR"/>
    <property type="match status" value="1"/>
</dbReference>
<proteinExistence type="predicted"/>
<dbReference type="EC" id="3.6.4.13" evidence="1"/>
<evidence type="ECO:0000256" key="5">
    <source>
        <dbReference type="ARBA" id="ARBA00022806"/>
    </source>
</evidence>
<dbReference type="InterPro" id="IPR002999">
    <property type="entry name" value="Tudor"/>
</dbReference>
<gene>
    <name evidence="9" type="ORF">LSH36_65g06006</name>
</gene>
<dbReference type="GO" id="GO:0016787">
    <property type="term" value="F:hydrolase activity"/>
    <property type="evidence" value="ECO:0007669"/>
    <property type="project" value="UniProtKB-KW"/>
</dbReference>
<protein>
    <recommendedName>
        <fullName evidence="1">RNA helicase</fullName>
        <ecNumber evidence="1">3.6.4.13</ecNumber>
    </recommendedName>
</protein>
<dbReference type="FunFam" id="2.30.30.140:FF:000018">
    <property type="entry name" value="Serine/threonine-protein kinase 31"/>
    <property type="match status" value="1"/>
</dbReference>
<evidence type="ECO:0000259" key="8">
    <source>
        <dbReference type="PROSITE" id="PS50304"/>
    </source>
</evidence>